<comment type="caution">
    <text evidence="3">The sequence shown here is derived from an EMBL/GenBank/DDBJ whole genome shotgun (WGS) entry which is preliminary data.</text>
</comment>
<dbReference type="Gene3D" id="3.30.750.24">
    <property type="entry name" value="STAS domain"/>
    <property type="match status" value="1"/>
</dbReference>
<dbReference type="AlphaFoldDB" id="A0ABD4TLY5"/>
<evidence type="ECO:0000313" key="4">
    <source>
        <dbReference type="Proteomes" id="UP001524383"/>
    </source>
</evidence>
<dbReference type="Proteomes" id="UP001524383">
    <property type="component" value="Unassembled WGS sequence"/>
</dbReference>
<evidence type="ECO:0000256" key="1">
    <source>
        <dbReference type="ARBA" id="ARBA00022553"/>
    </source>
</evidence>
<dbReference type="RefSeq" id="WP_255332741.1">
    <property type="nucleotide sequence ID" value="NZ_VOTZ01000014.1"/>
</dbReference>
<reference evidence="3 4" key="1">
    <citation type="submission" date="2019-08" db="EMBL/GenBank/DDBJ databases">
        <authorList>
            <person name="Chen S.-C."/>
            <person name="Lai M.-C."/>
            <person name="You Y.-T."/>
        </authorList>
    </citation>
    <scope>NUCLEOTIDE SEQUENCE [LARGE SCALE GENOMIC DNA]</scope>
    <source>
        <strain evidence="3 4">P2F9704a</strain>
    </source>
</reference>
<organism evidence="3 4">
    <name type="scientific">Methanocalculus taiwanensis</name>
    <dbReference type="NCBI Taxonomy" id="106207"/>
    <lineage>
        <taxon>Archaea</taxon>
        <taxon>Methanobacteriati</taxon>
        <taxon>Methanobacteriota</taxon>
        <taxon>Stenosarchaea group</taxon>
        <taxon>Methanomicrobia</taxon>
        <taxon>Methanomicrobiales</taxon>
        <taxon>Methanocalculaceae</taxon>
        <taxon>Methanocalculus</taxon>
    </lineage>
</organism>
<accession>A0ABD4TLY5</accession>
<dbReference type="InterPro" id="IPR036513">
    <property type="entry name" value="STAS_dom_sf"/>
</dbReference>
<dbReference type="InterPro" id="IPR051932">
    <property type="entry name" value="Bact_StressResp_Reg"/>
</dbReference>
<keyword evidence="4" id="KW-1185">Reference proteome</keyword>
<dbReference type="Pfam" id="PF01740">
    <property type="entry name" value="STAS"/>
    <property type="match status" value="1"/>
</dbReference>
<feature type="domain" description="STAS" evidence="2">
    <location>
        <begin position="152"/>
        <end position="263"/>
    </location>
</feature>
<dbReference type="EMBL" id="VOTZ01000014">
    <property type="protein sequence ID" value="MCQ1538788.1"/>
    <property type="molecule type" value="Genomic_DNA"/>
</dbReference>
<dbReference type="PANTHER" id="PTHR33745:SF3">
    <property type="entry name" value="RSBT CO-ANTAGONIST PROTEIN RSBRC"/>
    <property type="match status" value="1"/>
</dbReference>
<proteinExistence type="predicted"/>
<evidence type="ECO:0000259" key="2">
    <source>
        <dbReference type="PROSITE" id="PS50801"/>
    </source>
</evidence>
<evidence type="ECO:0000313" key="3">
    <source>
        <dbReference type="EMBL" id="MCQ1538788.1"/>
    </source>
</evidence>
<dbReference type="InterPro" id="IPR002645">
    <property type="entry name" value="STAS_dom"/>
</dbReference>
<sequence>MVSSKEQIEDLKAELKERNKELAFMYSISDSVDSHGENLETLLQEIIKPLPKAVRFPEIAAAELNVAGDTYKTSDIPVTEWSISGNIVINKKVAGKLTVFYMENRDVFVRQIFTHEEEGMIRAFSERLGKIIERIWSEQALLEKTREITKLSTPITKIWDEILILPLIGTLDSERTLFMMEELLNKIRDTGSRYIIMDATGVGTIDSAVAANILKTSRAVKMLGSRMIFTGIKPEVAMTMVHLGIDLGEIITRATLQEGVEFALNEKGLEIVRIEQTST</sequence>
<dbReference type="SUPFAM" id="SSF52091">
    <property type="entry name" value="SpoIIaa-like"/>
    <property type="match status" value="1"/>
</dbReference>
<protein>
    <submittedName>
        <fullName evidence="3">STAS domain-containing protein</fullName>
    </submittedName>
</protein>
<keyword evidence="1" id="KW-0597">Phosphoprotein</keyword>
<dbReference type="PROSITE" id="PS50801">
    <property type="entry name" value="STAS"/>
    <property type="match status" value="1"/>
</dbReference>
<dbReference type="PANTHER" id="PTHR33745">
    <property type="entry name" value="RSBT ANTAGONIST PROTEIN RSBS-RELATED"/>
    <property type="match status" value="1"/>
</dbReference>
<gene>
    <name evidence="3" type="ORF">FTO68_07295</name>
</gene>
<name>A0ABD4TLY5_9EURY</name>
<dbReference type="CDD" id="cd07041">
    <property type="entry name" value="STAS_RsbR_RsbS_like"/>
    <property type="match status" value="1"/>
</dbReference>